<reference evidence="1 2" key="1">
    <citation type="journal article" date="2024" name="Ann. Entomol. Soc. Am.">
        <title>Genomic analyses of the southern and eastern yellowjacket wasps (Hymenoptera: Vespidae) reveal evolutionary signatures of social life.</title>
        <authorList>
            <person name="Catto M.A."/>
            <person name="Caine P.B."/>
            <person name="Orr S.E."/>
            <person name="Hunt B.G."/>
            <person name="Goodisman M.A.D."/>
        </authorList>
    </citation>
    <scope>NUCLEOTIDE SEQUENCE [LARGE SCALE GENOMIC DNA]</scope>
    <source>
        <strain evidence="1">232</strain>
        <tissue evidence="1">Head and thorax</tissue>
    </source>
</reference>
<organism evidence="1 2">
    <name type="scientific">Vespula maculifrons</name>
    <name type="common">Eastern yellow jacket</name>
    <name type="synonym">Wasp</name>
    <dbReference type="NCBI Taxonomy" id="7453"/>
    <lineage>
        <taxon>Eukaryota</taxon>
        <taxon>Metazoa</taxon>
        <taxon>Ecdysozoa</taxon>
        <taxon>Arthropoda</taxon>
        <taxon>Hexapoda</taxon>
        <taxon>Insecta</taxon>
        <taxon>Pterygota</taxon>
        <taxon>Neoptera</taxon>
        <taxon>Endopterygota</taxon>
        <taxon>Hymenoptera</taxon>
        <taxon>Apocrita</taxon>
        <taxon>Aculeata</taxon>
        <taxon>Vespoidea</taxon>
        <taxon>Vespidae</taxon>
        <taxon>Vespinae</taxon>
        <taxon>Vespula</taxon>
    </lineage>
</organism>
<proteinExistence type="predicted"/>
<gene>
    <name evidence="1" type="ORF">V1477_006158</name>
</gene>
<dbReference type="EMBL" id="JAYRBN010000042">
    <property type="protein sequence ID" value="KAL2745594.1"/>
    <property type="molecule type" value="Genomic_DNA"/>
</dbReference>
<keyword evidence="2" id="KW-1185">Reference proteome</keyword>
<name>A0ABD2CLA1_VESMC</name>
<protein>
    <submittedName>
        <fullName evidence="1">PiggyBac transposable element-derived protein 4-like</fullName>
    </submittedName>
</protein>
<dbReference type="Proteomes" id="UP001607303">
    <property type="component" value="Unassembled WGS sequence"/>
</dbReference>
<sequence>MIRFSSKIHEVRRKYSVKLKPCKWPLQEFLIFYLVNLVEINAWIMYKETTREEISRQELLFQLAIELGAKSSEKYPTKLVSILTETPSHSDKLL</sequence>
<evidence type="ECO:0000313" key="1">
    <source>
        <dbReference type="EMBL" id="KAL2745594.1"/>
    </source>
</evidence>
<comment type="caution">
    <text evidence="1">The sequence shown here is derived from an EMBL/GenBank/DDBJ whole genome shotgun (WGS) entry which is preliminary data.</text>
</comment>
<dbReference type="AlphaFoldDB" id="A0ABD2CLA1"/>
<accession>A0ABD2CLA1</accession>
<evidence type="ECO:0000313" key="2">
    <source>
        <dbReference type="Proteomes" id="UP001607303"/>
    </source>
</evidence>